<keyword evidence="1" id="KW-0812">Transmembrane</keyword>
<organism evidence="2">
    <name type="scientific">Paenibacillus sp. BIHB 4019</name>
    <dbReference type="NCBI Taxonomy" id="1870819"/>
    <lineage>
        <taxon>Bacteria</taxon>
        <taxon>Bacillati</taxon>
        <taxon>Bacillota</taxon>
        <taxon>Bacilli</taxon>
        <taxon>Bacillales</taxon>
        <taxon>Paenibacillaceae</taxon>
        <taxon>Paenibacillus</taxon>
    </lineage>
</organism>
<protein>
    <submittedName>
        <fullName evidence="2">Uncharacterized protein</fullName>
    </submittedName>
</protein>
<proteinExistence type="predicted"/>
<dbReference type="AlphaFoldDB" id="A0A1B2DJZ0"/>
<name>A0A1B2DJZ0_9BACL</name>
<feature type="transmembrane region" description="Helical" evidence="1">
    <location>
        <begin position="35"/>
        <end position="51"/>
    </location>
</feature>
<dbReference type="RefSeq" id="WP_099519162.1">
    <property type="nucleotide sequence ID" value="NZ_CP016808.1"/>
</dbReference>
<evidence type="ECO:0000256" key="1">
    <source>
        <dbReference type="SAM" id="Phobius"/>
    </source>
</evidence>
<evidence type="ECO:0000313" key="2">
    <source>
        <dbReference type="EMBL" id="ANY67995.1"/>
    </source>
</evidence>
<dbReference type="EMBL" id="CP016808">
    <property type="protein sequence ID" value="ANY67995.1"/>
    <property type="molecule type" value="Genomic_DNA"/>
</dbReference>
<reference evidence="2" key="1">
    <citation type="submission" date="2016-08" db="EMBL/GenBank/DDBJ databases">
        <title>Complete Genome Seqeunce of Paenibacillus sp. BIHB 4019 from tea rhizoplane.</title>
        <authorList>
            <person name="Thakur R."/>
            <person name="Swarnkar M.K."/>
            <person name="Gulati A."/>
        </authorList>
    </citation>
    <scope>NUCLEOTIDE SEQUENCE [LARGE SCALE GENOMIC DNA]</scope>
    <source>
        <strain evidence="2">BIHB4019</strain>
    </source>
</reference>
<keyword evidence="1" id="KW-1133">Transmembrane helix</keyword>
<keyword evidence="1" id="KW-0472">Membrane</keyword>
<gene>
    <name evidence="2" type="ORF">BBD42_17070</name>
</gene>
<accession>A0A1B2DJZ0</accession>
<sequence>MKVLFITGILFVSVLIIYGENRGQDNGRREKTTAIAITAITAALAILLVFFPDMPGPTELIAFLFSSMGMK</sequence>